<evidence type="ECO:0000313" key="13">
    <source>
        <dbReference type="Proteomes" id="UP000515156"/>
    </source>
</evidence>
<dbReference type="Gene3D" id="1.20.5.780">
    <property type="entry name" value="Single helix bin"/>
    <property type="match status" value="2"/>
</dbReference>
<dbReference type="Proteomes" id="UP000515156">
    <property type="component" value="Chromosome 12"/>
</dbReference>
<dbReference type="InterPro" id="IPR047282">
    <property type="entry name" value="ATNG"/>
</dbReference>
<dbReference type="InterPro" id="IPR000272">
    <property type="entry name" value="Ion-transport_regulator_FXYD"/>
</dbReference>
<comment type="subcellular location">
    <subcellularLocation>
        <location evidence="2">Membrane</location>
        <topology evidence="2">Single-pass type I membrane protein</topology>
    </subcellularLocation>
    <subcellularLocation>
        <location evidence="1">Membrane</location>
        <topology evidence="1">Single-pass type III membrane protein</topology>
    </subcellularLocation>
</comment>
<evidence type="ECO:0000256" key="12">
    <source>
        <dbReference type="RuleBase" id="RU364131"/>
    </source>
</evidence>
<dbReference type="KEGG" id="muo:115482152"/>
<comment type="caution">
    <text evidence="12">Lacks conserved residue(s) required for the propagation of feature annotation.</text>
</comment>
<evidence type="ECO:0000256" key="10">
    <source>
        <dbReference type="ARBA" id="ARBA00034654"/>
    </source>
</evidence>
<dbReference type="PANTHER" id="PTHR14132:SF15">
    <property type="entry name" value="FXYD DOMAIN-CONTAINING ION TRANSPORT REGULATOR 6-RELATED"/>
    <property type="match status" value="1"/>
</dbReference>
<comment type="similarity">
    <text evidence="3 12">Belongs to the FXYD family.</text>
</comment>
<evidence type="ECO:0000313" key="14">
    <source>
        <dbReference type="RefSeq" id="XP_030077584.1"/>
    </source>
</evidence>
<keyword evidence="5 12" id="KW-0812">Transmembrane</keyword>
<evidence type="ECO:0000256" key="9">
    <source>
        <dbReference type="ARBA" id="ARBA00023136"/>
    </source>
</evidence>
<evidence type="ECO:0000256" key="2">
    <source>
        <dbReference type="ARBA" id="ARBA00004479"/>
    </source>
</evidence>
<evidence type="ECO:0000256" key="1">
    <source>
        <dbReference type="ARBA" id="ARBA00004183"/>
    </source>
</evidence>
<evidence type="ECO:0000256" key="8">
    <source>
        <dbReference type="ARBA" id="ARBA00023065"/>
    </source>
</evidence>
<sequence length="347" mass="39060">METVILFLCSLLVPVLAAATNEESKELDPFYYDYESLRIGGLAFAVVLFMLGILLILSRRCRCGNFNQKPRAPGDEEVQTENLITSKDLKITETGHPFIVKAYYLPVKIKPPASRVSPASSEPVIDVEKMGLTTFLENLNTRSTESREMKYSSKAEIDSVKLESPSDSSCREVQFLKLGDWQKSLLEPELQFPRLLRFTASTVLKLSKEASPQLSFRLLKEQKELEPNKRGSSCLLPKISIKTPASHVTKGNITLGSLMFNAVCLQLIGCHISLSASHRYLGWRLDTTENLRNMGDENQDDETSTGFFYDYEVIRRGGLIFAAIAFVIGLLVIFSGRFRCGRKKQRR</sequence>
<dbReference type="GO" id="GO:0006811">
    <property type="term" value="P:monoatomic ion transport"/>
    <property type="evidence" value="ECO:0007669"/>
    <property type="project" value="UniProtKB-KW"/>
</dbReference>
<keyword evidence="8 12" id="KW-0406">Ion transport</keyword>
<comment type="function">
    <text evidence="10">May be involved in forming the receptor site for cardiac glycoside binding or may modulate the transport function of the sodium ATPase.</text>
</comment>
<dbReference type="Pfam" id="PF02038">
    <property type="entry name" value="ATP1G1_PLM_MAT8"/>
    <property type="match status" value="2"/>
</dbReference>
<keyword evidence="7 12" id="KW-1133">Transmembrane helix</keyword>
<dbReference type="RefSeq" id="XP_030077584.1">
    <property type="nucleotide sequence ID" value="XM_030221724.1"/>
</dbReference>
<dbReference type="InterPro" id="IPR047297">
    <property type="entry name" value="FXYD_motif"/>
</dbReference>
<evidence type="ECO:0000256" key="3">
    <source>
        <dbReference type="ARBA" id="ARBA00005948"/>
    </source>
</evidence>
<protein>
    <recommendedName>
        <fullName evidence="12">FXYD domain-containing ion transport regulator</fullName>
    </recommendedName>
</protein>
<dbReference type="PANTHER" id="PTHR14132">
    <property type="entry name" value="SODIUM/POTASSIUM-TRANSPORTING ATPASE SUBUNIT GAMMA"/>
    <property type="match status" value="1"/>
</dbReference>
<feature type="chain" id="PRO_5028505383" description="FXYD domain-containing ion transport regulator" evidence="12">
    <location>
        <begin position="18"/>
        <end position="347"/>
    </location>
</feature>
<evidence type="ECO:0000256" key="11">
    <source>
        <dbReference type="ARBA" id="ARBA00034793"/>
    </source>
</evidence>
<accession>A0A6P7ZVB9</accession>
<dbReference type="CDD" id="cd20318">
    <property type="entry name" value="FXYD2"/>
    <property type="match status" value="1"/>
</dbReference>
<evidence type="ECO:0000256" key="4">
    <source>
        <dbReference type="ARBA" id="ARBA00022448"/>
    </source>
</evidence>
<keyword evidence="13" id="KW-1185">Reference proteome</keyword>
<feature type="transmembrane region" description="Helical" evidence="12">
    <location>
        <begin position="318"/>
        <end position="338"/>
    </location>
</feature>
<evidence type="ECO:0000256" key="5">
    <source>
        <dbReference type="ARBA" id="ARBA00022692"/>
    </source>
</evidence>
<dbReference type="GeneID" id="115482152"/>
<dbReference type="CDD" id="cd20324">
    <property type="entry name" value="FXYD6"/>
    <property type="match status" value="1"/>
</dbReference>
<keyword evidence="9 12" id="KW-0472">Membrane</keyword>
<dbReference type="PROSITE" id="PS01310">
    <property type="entry name" value="FXYD"/>
    <property type="match status" value="1"/>
</dbReference>
<comment type="subunit">
    <text evidence="11">Regulatory subunit of the sodium/potassium-transporting ATPase which is composed of a catalytic alpha subunit, an auxiliary non-catalytic beta subunit and an additional regulatory subunit.</text>
</comment>
<name>A0A6P7ZVB9_9AMPH</name>
<evidence type="ECO:0000256" key="7">
    <source>
        <dbReference type="ARBA" id="ARBA00022989"/>
    </source>
</evidence>
<dbReference type="AlphaFoldDB" id="A0A6P7ZVB9"/>
<dbReference type="GO" id="GO:0016020">
    <property type="term" value="C:membrane"/>
    <property type="evidence" value="ECO:0007669"/>
    <property type="project" value="UniProtKB-SubCell"/>
</dbReference>
<dbReference type="OrthoDB" id="8895254at2759"/>
<dbReference type="InParanoid" id="A0A6P7ZVB9"/>
<feature type="transmembrane region" description="Helical" evidence="12">
    <location>
        <begin position="41"/>
        <end position="58"/>
    </location>
</feature>
<feature type="transmembrane region" description="Helical" evidence="12">
    <location>
        <begin position="253"/>
        <end position="274"/>
    </location>
</feature>
<evidence type="ECO:0000256" key="6">
    <source>
        <dbReference type="ARBA" id="ARBA00022729"/>
    </source>
</evidence>
<dbReference type="GO" id="GO:0017080">
    <property type="term" value="F:sodium channel regulator activity"/>
    <property type="evidence" value="ECO:0007669"/>
    <property type="project" value="TreeGrafter"/>
</dbReference>
<proteinExistence type="inferred from homology"/>
<reference evidence="14" key="1">
    <citation type="submission" date="2025-08" db="UniProtKB">
        <authorList>
            <consortium name="RefSeq"/>
        </authorList>
    </citation>
    <scope>IDENTIFICATION</scope>
</reference>
<gene>
    <name evidence="14" type="primary">LOC115482152</name>
</gene>
<organism evidence="13 14">
    <name type="scientific">Microcaecilia unicolor</name>
    <dbReference type="NCBI Taxonomy" id="1415580"/>
    <lineage>
        <taxon>Eukaryota</taxon>
        <taxon>Metazoa</taxon>
        <taxon>Chordata</taxon>
        <taxon>Craniata</taxon>
        <taxon>Vertebrata</taxon>
        <taxon>Euteleostomi</taxon>
        <taxon>Amphibia</taxon>
        <taxon>Gymnophiona</taxon>
        <taxon>Siphonopidae</taxon>
        <taxon>Microcaecilia</taxon>
    </lineage>
</organism>
<keyword evidence="4 12" id="KW-0813">Transport</keyword>
<keyword evidence="6 12" id="KW-0732">Signal</keyword>
<dbReference type="GO" id="GO:0043269">
    <property type="term" value="P:regulation of monoatomic ion transport"/>
    <property type="evidence" value="ECO:0007669"/>
    <property type="project" value="InterPro"/>
</dbReference>
<feature type="signal peptide" evidence="12">
    <location>
        <begin position="1"/>
        <end position="17"/>
    </location>
</feature>